<keyword evidence="2" id="KW-1185">Reference proteome</keyword>
<accession>A0ABS8DM95</accession>
<dbReference type="EMBL" id="JAJCIS010000034">
    <property type="protein sequence ID" value="MCB7389580.1"/>
    <property type="molecule type" value="Genomic_DNA"/>
</dbReference>
<dbReference type="Gene3D" id="1.10.1070.20">
    <property type="match status" value="1"/>
</dbReference>
<evidence type="ECO:0000313" key="2">
    <source>
        <dbReference type="Proteomes" id="UP001299546"/>
    </source>
</evidence>
<name>A0ABS8DM95_9FIRM</name>
<comment type="caution">
    <text evidence="1">The sequence shown here is derived from an EMBL/GenBank/DDBJ whole genome shotgun (WGS) entry which is preliminary data.</text>
</comment>
<dbReference type="Proteomes" id="UP001299546">
    <property type="component" value="Unassembled WGS sequence"/>
</dbReference>
<proteinExistence type="predicted"/>
<gene>
    <name evidence="1" type="ORF">LIZ65_20065</name>
</gene>
<evidence type="ECO:0000313" key="1">
    <source>
        <dbReference type="EMBL" id="MCB7389580.1"/>
    </source>
</evidence>
<protein>
    <submittedName>
        <fullName evidence="1">Uncharacterized protein</fullName>
    </submittedName>
</protein>
<dbReference type="RefSeq" id="WP_066730628.1">
    <property type="nucleotide sequence ID" value="NZ_JAJCIQ010000032.1"/>
</dbReference>
<organism evidence="1 2">
    <name type="scientific">Bariatricus massiliensis</name>
    <dbReference type="NCBI Taxonomy" id="1745713"/>
    <lineage>
        <taxon>Bacteria</taxon>
        <taxon>Bacillati</taxon>
        <taxon>Bacillota</taxon>
        <taxon>Clostridia</taxon>
        <taxon>Lachnospirales</taxon>
        <taxon>Lachnospiraceae</taxon>
        <taxon>Bariatricus</taxon>
    </lineage>
</organism>
<sequence length="359" mass="41332">MELLLKNNPILEIEDNGFCKIVDFERLPFALRKQDITLADFIEWASNRTLSIGRSYAKEILNTLRLSQSNRYAVCKACRGVSLEDSYWIRQDGDEKTWEEINLFQNPLSLFITEVSLSGKNINYQAAANLKKEIHTPELTTLGASAKGWIRQTDGIYLHKVGKYEIPADEVLSTVGIEHIPYQISTEEEVASYLSEERKEWIEGVGEMVVNSRIFTSEETALVTFEEFKIFCEAYGLNPYEEASNIDREAYLKMQVADYLLNNNDRHEQNWGFLMENSTGKITGFCPLFDHDHAFSNNLNVLSQTTEEICTLEEAGLRAQKELKLDLSRVSRMSKPLQLTEKQWSQLLERNEKLCNERV</sequence>
<reference evidence="1 2" key="1">
    <citation type="submission" date="2021-10" db="EMBL/GenBank/DDBJ databases">
        <title>Collection of gut derived symbiotic bacterial strains cultured from healthy donors.</title>
        <authorList>
            <person name="Lin H."/>
            <person name="Littmann E."/>
            <person name="Kohout C."/>
            <person name="Pamer E.G."/>
        </authorList>
    </citation>
    <scope>NUCLEOTIDE SEQUENCE [LARGE SCALE GENOMIC DNA]</scope>
    <source>
        <strain evidence="1 2">DFI.1.165</strain>
    </source>
</reference>